<dbReference type="EMBL" id="DRNB01000233">
    <property type="protein sequence ID" value="HHJ64533.1"/>
    <property type="molecule type" value="Genomic_DNA"/>
</dbReference>
<dbReference type="Proteomes" id="UP000885792">
    <property type="component" value="Unassembled WGS sequence"/>
</dbReference>
<sequence length="113" mass="12865">MRIAFVLKGDPFSWKAHEAFRLATAMGMNHEVLFIFIRDGVYTLTGWAPEDLGVESFAKFYETLEFVDIKLVVEDASMQERGLKCSDFVVEVDVRSAEEISEMISSSEAVFVW</sequence>
<accession>A0A7C5Q3I9</accession>
<proteinExistence type="inferred from homology"/>
<comment type="caution">
    <text evidence="2">The sequence shown here is derived from an EMBL/GenBank/DDBJ whole genome shotgun (WGS) entry which is preliminary data.</text>
</comment>
<evidence type="ECO:0000256" key="1">
    <source>
        <dbReference type="ARBA" id="ARBA00005996"/>
    </source>
</evidence>
<dbReference type="PANTHER" id="PTHR38780:SF1">
    <property type="entry name" value="PROTEIN TUSC"/>
    <property type="match status" value="1"/>
</dbReference>
<dbReference type="InterPro" id="IPR017462">
    <property type="entry name" value="Sulphur_relay_TusC/DsrF"/>
</dbReference>
<comment type="similarity">
    <text evidence="1">Belongs to the DsrF/TusC family.</text>
</comment>
<name>A0A7C5Q3I9_AQUAO</name>
<dbReference type="Gene3D" id="3.40.1260.10">
    <property type="entry name" value="DsrEFH-like"/>
    <property type="match status" value="1"/>
</dbReference>
<organism evidence="2">
    <name type="scientific">Aquifex aeolicus</name>
    <dbReference type="NCBI Taxonomy" id="63363"/>
    <lineage>
        <taxon>Bacteria</taxon>
        <taxon>Pseudomonadati</taxon>
        <taxon>Aquificota</taxon>
        <taxon>Aquificia</taxon>
        <taxon>Aquificales</taxon>
        <taxon>Aquificaceae</taxon>
        <taxon>Aquifex</taxon>
    </lineage>
</organism>
<dbReference type="PANTHER" id="PTHR38780">
    <property type="entry name" value="PROTEIN TUSC"/>
    <property type="match status" value="1"/>
</dbReference>
<dbReference type="AlphaFoldDB" id="A0A7C5Q3I9"/>
<dbReference type="SUPFAM" id="SSF75169">
    <property type="entry name" value="DsrEFH-like"/>
    <property type="match status" value="1"/>
</dbReference>
<dbReference type="InterPro" id="IPR027396">
    <property type="entry name" value="DsrEFH-like"/>
</dbReference>
<gene>
    <name evidence="2" type="ORF">ENJ61_06455</name>
</gene>
<evidence type="ECO:0000313" key="2">
    <source>
        <dbReference type="EMBL" id="HHJ64533.1"/>
    </source>
</evidence>
<dbReference type="Pfam" id="PF02635">
    <property type="entry name" value="DsrE"/>
    <property type="match status" value="1"/>
</dbReference>
<reference evidence="2" key="1">
    <citation type="journal article" date="2020" name="mSystems">
        <title>Genome- and Community-Level Interaction Insights into Carbon Utilization and Element Cycling Functions of Hydrothermarchaeota in Hydrothermal Sediment.</title>
        <authorList>
            <person name="Zhou Z."/>
            <person name="Liu Y."/>
            <person name="Xu W."/>
            <person name="Pan J."/>
            <person name="Luo Z.H."/>
            <person name="Li M."/>
        </authorList>
    </citation>
    <scope>NUCLEOTIDE SEQUENCE [LARGE SCALE GENOMIC DNA]</scope>
    <source>
        <strain evidence="2">HyVt-501</strain>
    </source>
</reference>
<protein>
    <submittedName>
        <fullName evidence="2">Sulfur reduction protein DsrE</fullName>
    </submittedName>
</protein>
<dbReference type="InterPro" id="IPR003787">
    <property type="entry name" value="Sulphur_relay_DsrE/F-like"/>
</dbReference>